<geneLocation type="plasmid" evidence="2">
    <name>phg1</name>
</geneLocation>
<evidence type="ECO:0000313" key="1">
    <source>
        <dbReference type="EMBL" id="QCC05607.1"/>
    </source>
</evidence>
<evidence type="ECO:0000313" key="2">
    <source>
        <dbReference type="Proteomes" id="UP000296079"/>
    </source>
</evidence>
<proteinExistence type="predicted"/>
<name>A0AAF1D5Q1_CUPNH</name>
<accession>A0AAF1D5Q1</accession>
<keyword evidence="1" id="KW-0614">Plasmid</keyword>
<dbReference type="Proteomes" id="UP000296079">
    <property type="component" value="Plasmid pHG1"/>
</dbReference>
<reference evidence="1 2" key="1">
    <citation type="submission" date="2019-04" db="EMBL/GenBank/DDBJ databases">
        <title>Long-read de novo sequencing of Cupriavidus necator H16.</title>
        <authorList>
            <person name="Little G.T."/>
            <person name="Ehsaan M."/>
            <person name="Arenas-Lopez C."/>
            <person name="Jawed K."/>
            <person name="Winzer K."/>
            <person name="Kovacs K."/>
            <person name="Malys N."/>
            <person name="Minton N.P."/>
        </authorList>
    </citation>
    <scope>NUCLEOTIDE SEQUENCE [LARGE SCALE GENOMIC DNA]</scope>
    <source>
        <strain evidence="1 2">H16</strain>
        <plasmid evidence="2">phg1</plasmid>
    </source>
</reference>
<protein>
    <submittedName>
        <fullName evidence="1">Uncharacterized protein</fullName>
    </submittedName>
</protein>
<organism evidence="1 2">
    <name type="scientific">Cupriavidus necator (strain ATCC 17699 / DSM 428 / KCTC 22496 / NCIMB 10442 / H16 / Stanier 337)</name>
    <name type="common">Ralstonia eutropha</name>
    <dbReference type="NCBI Taxonomy" id="381666"/>
    <lineage>
        <taxon>Bacteria</taxon>
        <taxon>Pseudomonadati</taxon>
        <taxon>Pseudomonadota</taxon>
        <taxon>Betaproteobacteria</taxon>
        <taxon>Burkholderiales</taxon>
        <taxon>Burkholderiaceae</taxon>
        <taxon>Cupriavidus</taxon>
    </lineage>
</organism>
<sequence>MCRVSFSGVAMARLGTCLCGMAKARIGRRQASVIFIPPPILHSKRGVSGRFTRAVHFTLACMSEYELQVLGCPRLKMLDSISTGYRSALANQQYVVKPPGFSHCCGKARKGKFAVLRVTSAKRMRSKLVAVKEQLRRRMHQTIAEQERYLSAMVIRHVR</sequence>
<dbReference type="RefSeq" id="WP_136227942.1">
    <property type="nucleotide sequence ID" value="NC_005241.1"/>
</dbReference>
<dbReference type="AlphaFoldDB" id="A0AAF1D5Q1"/>
<dbReference type="EMBL" id="CP039289">
    <property type="protein sequence ID" value="QCC05607.1"/>
    <property type="molecule type" value="Genomic_DNA"/>
</dbReference>
<gene>
    <name evidence="1" type="ORF">E6A55_34225</name>
</gene>